<dbReference type="Proteomes" id="UP001189429">
    <property type="component" value="Unassembled WGS sequence"/>
</dbReference>
<organism evidence="2 3">
    <name type="scientific">Prorocentrum cordatum</name>
    <dbReference type="NCBI Taxonomy" id="2364126"/>
    <lineage>
        <taxon>Eukaryota</taxon>
        <taxon>Sar</taxon>
        <taxon>Alveolata</taxon>
        <taxon>Dinophyceae</taxon>
        <taxon>Prorocentrales</taxon>
        <taxon>Prorocentraceae</taxon>
        <taxon>Prorocentrum</taxon>
    </lineage>
</organism>
<protein>
    <submittedName>
        <fullName evidence="2">Uncharacterized protein</fullName>
    </submittedName>
</protein>
<feature type="compositionally biased region" description="Low complexity" evidence="1">
    <location>
        <begin position="13"/>
        <end position="33"/>
    </location>
</feature>
<comment type="caution">
    <text evidence="2">The sequence shown here is derived from an EMBL/GenBank/DDBJ whole genome shotgun (WGS) entry which is preliminary data.</text>
</comment>
<feature type="non-terminal residue" evidence="2">
    <location>
        <position position="1"/>
    </location>
</feature>
<feature type="non-terminal residue" evidence="2">
    <location>
        <position position="78"/>
    </location>
</feature>
<accession>A0ABN9Q9Q4</accession>
<evidence type="ECO:0000256" key="1">
    <source>
        <dbReference type="SAM" id="MobiDB-lite"/>
    </source>
</evidence>
<dbReference type="EMBL" id="CAUYUJ010002828">
    <property type="protein sequence ID" value="CAK0802543.1"/>
    <property type="molecule type" value="Genomic_DNA"/>
</dbReference>
<sequence>PGRPRRLRDPGGRPRVSVAEAAAGEPAGPAGAAAAPVAGQRGLEAVAAQRAHCRPCLLAWQRLRRGVLPGHQRGQGVP</sequence>
<proteinExistence type="predicted"/>
<name>A0ABN9Q9Q4_9DINO</name>
<gene>
    <name evidence="2" type="ORF">PCOR1329_LOCUS10042</name>
</gene>
<evidence type="ECO:0000313" key="2">
    <source>
        <dbReference type="EMBL" id="CAK0802543.1"/>
    </source>
</evidence>
<keyword evidence="3" id="KW-1185">Reference proteome</keyword>
<evidence type="ECO:0000313" key="3">
    <source>
        <dbReference type="Proteomes" id="UP001189429"/>
    </source>
</evidence>
<reference evidence="2" key="1">
    <citation type="submission" date="2023-10" db="EMBL/GenBank/DDBJ databases">
        <authorList>
            <person name="Chen Y."/>
            <person name="Shah S."/>
            <person name="Dougan E. K."/>
            <person name="Thang M."/>
            <person name="Chan C."/>
        </authorList>
    </citation>
    <scope>NUCLEOTIDE SEQUENCE [LARGE SCALE GENOMIC DNA]</scope>
</reference>
<feature type="region of interest" description="Disordered" evidence="1">
    <location>
        <begin position="1"/>
        <end position="33"/>
    </location>
</feature>